<protein>
    <submittedName>
        <fullName evidence="3">Uncharacterized protein</fullName>
    </submittedName>
</protein>
<sequence length="183" mass="20230">MSKLSLILLLVAVLAIASTQADGDRRPCPGRCQSLSSGGKSVCIRNKATNTCTKLRACRLREKNCRRRDSGLEPIRETCVTRCRNILGSSGVGQCAPRLRKGVLNAAGSKRLRNCRKPCQDSKIATCWRNKQNGCILQTRCQAEQRNCERPNNQWMRASQWSCKGNVVGGGVRHCNGRSIIKD</sequence>
<evidence type="ECO:0000313" key="2">
    <source>
        <dbReference type="Proteomes" id="UP001652661"/>
    </source>
</evidence>
<dbReference type="GeneID" id="108075984"/>
<feature type="signal peptide" evidence="1">
    <location>
        <begin position="1"/>
        <end position="21"/>
    </location>
</feature>
<accession>A0A6P4IMT0</accession>
<keyword evidence="2" id="KW-1185">Reference proteome</keyword>
<dbReference type="OrthoDB" id="7968486at2759"/>
<feature type="chain" id="PRO_5027714627" evidence="1">
    <location>
        <begin position="22"/>
        <end position="183"/>
    </location>
</feature>
<evidence type="ECO:0000256" key="1">
    <source>
        <dbReference type="SAM" id="SignalP"/>
    </source>
</evidence>
<dbReference type="AlphaFoldDB" id="A0A6P4IMT0"/>
<dbReference type="RefSeq" id="XP_017024126.1">
    <property type="nucleotide sequence ID" value="XM_017168637.2"/>
</dbReference>
<evidence type="ECO:0000313" key="3">
    <source>
        <dbReference type="RefSeq" id="XP_017024126.1"/>
    </source>
</evidence>
<dbReference type="OMA" id="QWSCKGN"/>
<keyword evidence="1" id="KW-0732">Signal</keyword>
<name>A0A6P4IMT0_DROKI</name>
<reference evidence="3" key="1">
    <citation type="submission" date="2025-08" db="UniProtKB">
        <authorList>
            <consortium name="RefSeq"/>
        </authorList>
    </citation>
    <scope>IDENTIFICATION</scope>
    <source>
        <strain evidence="3">14028-0561.14</strain>
        <tissue evidence="3">Whole fly</tissue>
    </source>
</reference>
<gene>
    <name evidence="3" type="primary">LOC108075984</name>
</gene>
<dbReference type="Proteomes" id="UP001652661">
    <property type="component" value="Chromosome X"/>
</dbReference>
<organism evidence="2 3">
    <name type="scientific">Drosophila kikkawai</name>
    <name type="common">Fruit fly</name>
    <dbReference type="NCBI Taxonomy" id="30033"/>
    <lineage>
        <taxon>Eukaryota</taxon>
        <taxon>Metazoa</taxon>
        <taxon>Ecdysozoa</taxon>
        <taxon>Arthropoda</taxon>
        <taxon>Hexapoda</taxon>
        <taxon>Insecta</taxon>
        <taxon>Pterygota</taxon>
        <taxon>Neoptera</taxon>
        <taxon>Endopterygota</taxon>
        <taxon>Diptera</taxon>
        <taxon>Brachycera</taxon>
        <taxon>Muscomorpha</taxon>
        <taxon>Ephydroidea</taxon>
        <taxon>Drosophilidae</taxon>
        <taxon>Drosophila</taxon>
        <taxon>Sophophora</taxon>
    </lineage>
</organism>
<proteinExistence type="predicted"/>